<dbReference type="Gene3D" id="1.10.443.10">
    <property type="entry name" value="Intergrase catalytic core"/>
    <property type="match status" value="1"/>
</dbReference>
<dbReference type="Gene3D" id="1.10.150.130">
    <property type="match status" value="1"/>
</dbReference>
<dbReference type="AlphaFoldDB" id="A0A1L7CHU8"/>
<dbReference type="GO" id="GO:0003677">
    <property type="term" value="F:DNA binding"/>
    <property type="evidence" value="ECO:0007669"/>
    <property type="project" value="UniProtKB-KW"/>
</dbReference>
<name>A0A1L7CHU8_9CORY</name>
<sequence length="358" mass="39083">MHKKQLKNGFSWRVSYVTPTGERRFKAGFRTKDAAKAWAEQHAPGQDTSTWIDPNAGRITVAELWPLFEASKAHLSPATVRALDSSYRTHVSPKWGARPVASIRRTEVQTWVSGMKDQPVIARRAHGVLAGILDIAVYDQRIASNVSRGVSLPRKPEPKKVYFTPQQLQALADAAGSRKLIVLTLGTVGLRWGELAGLQARDVLVDRRRLHVRRAVTWQGGQFTVGPLKGHESRVVTAPAIVFDSLVAKARELPLEGWLFGDNAKGRPLSGSSSARWFKTAVKNCRTAKTIPETITPHGLRHVAAGLLVGAGASVKAVQRQLGHKSAAMTLDVYSDLFDGDLDEVCAALDTLFPGKRG</sequence>
<dbReference type="GO" id="GO:0006310">
    <property type="term" value="P:DNA recombination"/>
    <property type="evidence" value="ECO:0007669"/>
    <property type="project" value="UniProtKB-KW"/>
</dbReference>
<dbReference type="KEGG" id="caqu:CAQU_10050"/>
<dbReference type="InterPro" id="IPR050808">
    <property type="entry name" value="Phage_Integrase"/>
</dbReference>
<dbReference type="PANTHER" id="PTHR30629:SF2">
    <property type="entry name" value="PROPHAGE INTEGRASE INTS-RELATED"/>
    <property type="match status" value="1"/>
</dbReference>
<accession>A0A1L7CHU8</accession>
<dbReference type="InterPro" id="IPR010998">
    <property type="entry name" value="Integrase_recombinase_N"/>
</dbReference>
<keyword evidence="4" id="KW-0233">DNA recombination</keyword>
<gene>
    <name evidence="6" type="ORF">CAQU_10050</name>
</gene>
<dbReference type="SUPFAM" id="SSF56349">
    <property type="entry name" value="DNA breaking-rejoining enzymes"/>
    <property type="match status" value="1"/>
</dbReference>
<dbReference type="Pfam" id="PF00589">
    <property type="entry name" value="Phage_integrase"/>
    <property type="match status" value="1"/>
</dbReference>
<dbReference type="STRING" id="1431546.CAQU_10050"/>
<evidence type="ECO:0000313" key="6">
    <source>
        <dbReference type="EMBL" id="APT85343.1"/>
    </source>
</evidence>
<dbReference type="GO" id="GO:0015074">
    <property type="term" value="P:DNA integration"/>
    <property type="evidence" value="ECO:0007669"/>
    <property type="project" value="UniProtKB-KW"/>
</dbReference>
<evidence type="ECO:0000256" key="2">
    <source>
        <dbReference type="ARBA" id="ARBA00022908"/>
    </source>
</evidence>
<keyword evidence="3" id="KW-0238">DNA-binding</keyword>
<keyword evidence="7" id="KW-1185">Reference proteome</keyword>
<evidence type="ECO:0000313" key="7">
    <source>
        <dbReference type="Proteomes" id="UP000185478"/>
    </source>
</evidence>
<feature type="domain" description="Tyr recombinase" evidence="5">
    <location>
        <begin position="158"/>
        <end position="347"/>
    </location>
</feature>
<evidence type="ECO:0000256" key="1">
    <source>
        <dbReference type="ARBA" id="ARBA00008857"/>
    </source>
</evidence>
<dbReference type="InterPro" id="IPR002104">
    <property type="entry name" value="Integrase_catalytic"/>
</dbReference>
<dbReference type="InterPro" id="IPR013762">
    <property type="entry name" value="Integrase-like_cat_sf"/>
</dbReference>
<dbReference type="PANTHER" id="PTHR30629">
    <property type="entry name" value="PROPHAGE INTEGRASE"/>
    <property type="match status" value="1"/>
</dbReference>
<reference evidence="6 7" key="1">
    <citation type="submission" date="2014-08" db="EMBL/GenBank/DDBJ databases">
        <title>Complete genome sequence of Corynebacterium aquilae S-613T(T) (=DSM 44791(T)), isolated from the choana of a healthy golden eagle.</title>
        <authorList>
            <person name="Ruckert C."/>
            <person name="Albersmeier A."/>
            <person name="Winkler A."/>
            <person name="Kalinowski J."/>
        </authorList>
    </citation>
    <scope>NUCLEOTIDE SEQUENCE [LARGE SCALE GENOMIC DNA]</scope>
    <source>
        <strain evidence="6 7">S-613</strain>
    </source>
</reference>
<evidence type="ECO:0000256" key="4">
    <source>
        <dbReference type="ARBA" id="ARBA00023172"/>
    </source>
</evidence>
<comment type="similarity">
    <text evidence="1">Belongs to the 'phage' integrase family.</text>
</comment>
<dbReference type="PROSITE" id="PS51898">
    <property type="entry name" value="TYR_RECOMBINASE"/>
    <property type="match status" value="1"/>
</dbReference>
<dbReference type="EMBL" id="CP009245">
    <property type="protein sequence ID" value="APT85343.1"/>
    <property type="molecule type" value="Genomic_DNA"/>
</dbReference>
<evidence type="ECO:0000256" key="3">
    <source>
        <dbReference type="ARBA" id="ARBA00023125"/>
    </source>
</evidence>
<proteinExistence type="inferred from homology"/>
<keyword evidence="2" id="KW-0229">DNA integration</keyword>
<dbReference type="CDD" id="cd01189">
    <property type="entry name" value="INT_ICEBs1_C_like"/>
    <property type="match status" value="1"/>
</dbReference>
<dbReference type="Proteomes" id="UP000185478">
    <property type="component" value="Chromosome"/>
</dbReference>
<organism evidence="6 7">
    <name type="scientific">Corynebacterium aquilae DSM 44791</name>
    <dbReference type="NCBI Taxonomy" id="1431546"/>
    <lineage>
        <taxon>Bacteria</taxon>
        <taxon>Bacillati</taxon>
        <taxon>Actinomycetota</taxon>
        <taxon>Actinomycetes</taxon>
        <taxon>Mycobacteriales</taxon>
        <taxon>Corynebacteriaceae</taxon>
        <taxon>Corynebacterium</taxon>
    </lineage>
</organism>
<evidence type="ECO:0000259" key="5">
    <source>
        <dbReference type="PROSITE" id="PS51898"/>
    </source>
</evidence>
<dbReference type="InterPro" id="IPR011010">
    <property type="entry name" value="DNA_brk_join_enz"/>
</dbReference>
<protein>
    <recommendedName>
        <fullName evidence="5">Tyr recombinase domain-containing protein</fullName>
    </recommendedName>
</protein>